<dbReference type="EMBL" id="QGNW01002638">
    <property type="protein sequence ID" value="RVW13956.1"/>
    <property type="molecule type" value="Genomic_DNA"/>
</dbReference>
<organism evidence="2 3">
    <name type="scientific">Vitis vinifera</name>
    <name type="common">Grape</name>
    <dbReference type="NCBI Taxonomy" id="29760"/>
    <lineage>
        <taxon>Eukaryota</taxon>
        <taxon>Viridiplantae</taxon>
        <taxon>Streptophyta</taxon>
        <taxon>Embryophyta</taxon>
        <taxon>Tracheophyta</taxon>
        <taxon>Spermatophyta</taxon>
        <taxon>Magnoliopsida</taxon>
        <taxon>eudicotyledons</taxon>
        <taxon>Gunneridae</taxon>
        <taxon>Pentapetalae</taxon>
        <taxon>rosids</taxon>
        <taxon>Vitales</taxon>
        <taxon>Vitaceae</taxon>
        <taxon>Viteae</taxon>
        <taxon>Vitis</taxon>
    </lineage>
</organism>
<comment type="caution">
    <text evidence="2">The sequence shown here is derived from an EMBL/GenBank/DDBJ whole genome shotgun (WGS) entry which is preliminary data.</text>
</comment>
<proteinExistence type="predicted"/>
<feature type="non-terminal residue" evidence="2">
    <location>
        <position position="1"/>
    </location>
</feature>
<dbReference type="Proteomes" id="UP000288805">
    <property type="component" value="Unassembled WGS sequence"/>
</dbReference>
<accession>A0A438BSL7</accession>
<evidence type="ECO:0000313" key="2">
    <source>
        <dbReference type="EMBL" id="RVW13956.1"/>
    </source>
</evidence>
<evidence type="ECO:0000256" key="1">
    <source>
        <dbReference type="SAM" id="MobiDB-lite"/>
    </source>
</evidence>
<protein>
    <submittedName>
        <fullName evidence="2">Uncharacterized protein</fullName>
    </submittedName>
</protein>
<name>A0A438BSL7_VITVI</name>
<feature type="region of interest" description="Disordered" evidence="1">
    <location>
        <begin position="12"/>
        <end position="52"/>
    </location>
</feature>
<sequence>KTRDACHGALLGAREPSQGGTRPCMVPPEPSQGATGPCMVPAREPSQGATGPCLVPASQAKTRDACHVALLGAHEPSQDTRRVPCGVAWCPSAEPRHMTRATSRHTEATMTLDMVLEAVLGHVTMP</sequence>
<reference evidence="2 3" key="1">
    <citation type="journal article" date="2018" name="PLoS Genet.">
        <title>Population sequencing reveals clonal diversity and ancestral inbreeding in the grapevine cultivar Chardonnay.</title>
        <authorList>
            <person name="Roach M.J."/>
            <person name="Johnson D.L."/>
            <person name="Bohlmann J."/>
            <person name="van Vuuren H.J."/>
            <person name="Jones S.J."/>
            <person name="Pretorius I.S."/>
            <person name="Schmidt S.A."/>
            <person name="Borneman A.R."/>
        </authorList>
    </citation>
    <scope>NUCLEOTIDE SEQUENCE [LARGE SCALE GENOMIC DNA]</scope>
    <source>
        <strain evidence="3">cv. Chardonnay</strain>
        <tissue evidence="2">Leaf</tissue>
    </source>
</reference>
<dbReference type="AlphaFoldDB" id="A0A438BSL7"/>
<evidence type="ECO:0000313" key="3">
    <source>
        <dbReference type="Proteomes" id="UP000288805"/>
    </source>
</evidence>
<gene>
    <name evidence="2" type="ORF">CK203_117738</name>
</gene>